<dbReference type="Proteomes" id="UP000002384">
    <property type="component" value="Chromosome"/>
</dbReference>
<evidence type="ECO:0000313" key="2">
    <source>
        <dbReference type="EMBL" id="ACK73399.1"/>
    </source>
</evidence>
<dbReference type="SUPFAM" id="SSF143100">
    <property type="entry name" value="TTHA1013/TTHA0281-like"/>
    <property type="match status" value="1"/>
</dbReference>
<reference evidence="3" key="1">
    <citation type="journal article" date="2011" name="MBio">
        <title>Novel metabolic attributes of the genus Cyanothece, comprising a group of unicellular nitrogen-fixing Cyanobacteria.</title>
        <authorList>
            <person name="Bandyopadhyay A."/>
            <person name="Elvitigala T."/>
            <person name="Welsh E."/>
            <person name="Stockel J."/>
            <person name="Liberton M."/>
            <person name="Min H."/>
            <person name="Sherman L.A."/>
            <person name="Pakrasi H.B."/>
        </authorList>
    </citation>
    <scope>NUCLEOTIDE SEQUENCE [LARGE SCALE GENOMIC DNA]</scope>
    <source>
        <strain evidence="3">PCC 7424</strain>
    </source>
</reference>
<proteinExistence type="predicted"/>
<evidence type="ECO:0000259" key="1">
    <source>
        <dbReference type="Pfam" id="PF08972"/>
    </source>
</evidence>
<protein>
    <recommendedName>
        <fullName evidence="1">DUF1902 domain-containing protein</fullName>
    </recommendedName>
</protein>
<dbReference type="AlphaFoldDB" id="B7KFS4"/>
<dbReference type="HOGENOM" id="CLU_175518_0_0_3"/>
<dbReference type="STRING" id="65393.PCC7424_5047"/>
<dbReference type="InterPro" id="IPR035069">
    <property type="entry name" value="TTHA1013/TTHA0281-like"/>
</dbReference>
<dbReference type="KEGG" id="cyc:PCC7424_5047"/>
<organism evidence="2 3">
    <name type="scientific">Gloeothece citriformis (strain PCC 7424)</name>
    <name type="common">Cyanothece sp. (strain PCC 7424)</name>
    <dbReference type="NCBI Taxonomy" id="65393"/>
    <lineage>
        <taxon>Bacteria</taxon>
        <taxon>Bacillati</taxon>
        <taxon>Cyanobacteriota</taxon>
        <taxon>Cyanophyceae</taxon>
        <taxon>Oscillatoriophycideae</taxon>
        <taxon>Chroococcales</taxon>
        <taxon>Aphanothecaceae</taxon>
        <taxon>Gloeothece</taxon>
        <taxon>Gloeothece citriformis</taxon>
    </lineage>
</organism>
<feature type="domain" description="DUF1902" evidence="1">
    <location>
        <begin position="5"/>
        <end position="70"/>
    </location>
</feature>
<dbReference type="EMBL" id="CP001291">
    <property type="protein sequence ID" value="ACK73399.1"/>
    <property type="molecule type" value="Genomic_DNA"/>
</dbReference>
<dbReference type="Pfam" id="PF08972">
    <property type="entry name" value="DUF1902"/>
    <property type="match status" value="1"/>
</dbReference>
<gene>
    <name evidence="2" type="ordered locus">PCC7424_5047</name>
</gene>
<accession>B7KFS4</accession>
<dbReference type="InterPro" id="IPR015066">
    <property type="entry name" value="DUF1902"/>
</dbReference>
<name>B7KFS4_GLOC7</name>
<sequence>MIKSYSIEAFWDAESGVWVATSEDVPGLATEAETLDTLNNKLRQMIPELLILNGIVAEDYTGSIAIELTTHRQEIIEIVS</sequence>
<dbReference type="eggNOG" id="ENOG5033E6G">
    <property type="taxonomic scope" value="Bacteria"/>
</dbReference>
<keyword evidence="3" id="KW-1185">Reference proteome</keyword>
<dbReference type="Gene3D" id="3.30.2390.10">
    <property type="entry name" value="TTHA1013-like"/>
    <property type="match status" value="1"/>
</dbReference>
<dbReference type="RefSeq" id="WP_015956979.1">
    <property type="nucleotide sequence ID" value="NC_011729.1"/>
</dbReference>
<evidence type="ECO:0000313" key="3">
    <source>
        <dbReference type="Proteomes" id="UP000002384"/>
    </source>
</evidence>
<dbReference type="OrthoDB" id="361917at2"/>